<dbReference type="AlphaFoldDB" id="A0A803P3Q3"/>
<dbReference type="Gene3D" id="3.60.10.10">
    <property type="entry name" value="Endonuclease/exonuclease/phosphatase"/>
    <property type="match status" value="1"/>
</dbReference>
<dbReference type="Gramene" id="evm.model.03.1036">
    <property type="protein sequence ID" value="cds.evm.model.03.1036"/>
    <property type="gene ID" value="evm.TU.03.1036"/>
</dbReference>
<dbReference type="SUPFAM" id="SSF56219">
    <property type="entry name" value="DNase I-like"/>
    <property type="match status" value="1"/>
</dbReference>
<evidence type="ECO:0000313" key="4">
    <source>
        <dbReference type="Proteomes" id="UP000596661"/>
    </source>
</evidence>
<feature type="region of interest" description="Disordered" evidence="1">
    <location>
        <begin position="222"/>
        <end position="241"/>
    </location>
</feature>
<sequence length="996" mass="113521">MASSSGAMSGVREDVYNFQVEEEDLEGMIVGGDRVEEGIDDRWCLVGRFLSNRIIDFDKMQNILASLWQPGMGILWTYERMQLIIQRLPMGGDPYVVPLNSLDIWVWIHDVEPGCMTEGTVWGVGNIMGKFLESDPKNFIGVWRDYLRTRVTIDIAKLLRRRMKLTKENGHSERFCNRLFHQSTDQISKPYGEFMRAQPQKSYKNIDARWLRTRGWTSEVVDGGGNQGNMIDNQDNGGRGGRGGVVNVDNFGKNKEKEILDVDNGGLIICDKKKRKVGDGATGRSGGLGLFWKNEDKVTIDSFSTNHIDSLVHFEGYGKFHFTGLYGEPNRSLRRNTWQLLRTLFARSKEAWCIMGDFNNVLHHSEKIGGKPYPTWLIEGFQEVTQQCGLIDLDLNGHPYTWEKSRDTPQWIEAKLDRTMVNHDWLLKFPDAKLFNMEVSPSDHSPLFLDMENRIAVERKIQLCGQALQEWGTHVSGNFSARIKSCKRELWQLKSRQDAEGKQHFLYCKATEREVANIQHMLDVFAKASGQQVNFAKSSFFFSSNTSSHMRQTICNRMGIREADEKSKYLGLPSTIGRNKTAAFSYVVDKVHKRVQTWDNKFLSKAGKEVLIKSVVQALPAYTLNVFLLPVSICDDVERAIKLVVAGARRLVGDGSRVSILKDPWLKDDVNPFIESSHPSLTNKMVNSLMEVDKIEWDNEIILDMFNDRDQRLIWQIPLSAMSTGDSWYWAKENNGFFSVKSAYRLQQKTFSRPGTNSPTDLWKRLWKLKLPPKVLNFLFRVCVNNLPTRFQLATKHVPIATCCLMCTAAPETTLHVLVRCPFAAVCWRQTKVPAVAPAAMLFTSWFEAGLISWREEESVEAAMVLWSIWNTRNDVVWNAKIPMMEEVTQLAKITYVDWFNAQKAAADTPKDYHEPRSDKWKAPEFPIIKVNVDGAVFSMENRYGVGLVAWAASGVVLQAKTVCKLGALQPHEVEAMGMKEALSWIKANDWQDVIV</sequence>
<dbReference type="InterPro" id="IPR026960">
    <property type="entry name" value="RVT-Znf"/>
</dbReference>
<dbReference type="EnsemblPlants" id="evm.model.03.1036">
    <property type="protein sequence ID" value="cds.evm.model.03.1036"/>
    <property type="gene ID" value="evm.TU.03.1036"/>
</dbReference>
<organism evidence="3 4">
    <name type="scientific">Cannabis sativa</name>
    <name type="common">Hemp</name>
    <name type="synonym">Marijuana</name>
    <dbReference type="NCBI Taxonomy" id="3483"/>
    <lineage>
        <taxon>Eukaryota</taxon>
        <taxon>Viridiplantae</taxon>
        <taxon>Streptophyta</taxon>
        <taxon>Embryophyta</taxon>
        <taxon>Tracheophyta</taxon>
        <taxon>Spermatophyta</taxon>
        <taxon>Magnoliopsida</taxon>
        <taxon>eudicotyledons</taxon>
        <taxon>Gunneridae</taxon>
        <taxon>Pentapetalae</taxon>
        <taxon>rosids</taxon>
        <taxon>fabids</taxon>
        <taxon>Rosales</taxon>
        <taxon>Cannabaceae</taxon>
        <taxon>Cannabis</taxon>
    </lineage>
</organism>
<keyword evidence="4" id="KW-1185">Reference proteome</keyword>
<dbReference type="EMBL" id="UZAU01000280">
    <property type="status" value="NOT_ANNOTATED_CDS"/>
    <property type="molecule type" value="Genomic_DNA"/>
</dbReference>
<proteinExistence type="predicted"/>
<reference evidence="3" key="1">
    <citation type="submission" date="2018-11" db="EMBL/GenBank/DDBJ databases">
        <authorList>
            <person name="Grassa J C."/>
        </authorList>
    </citation>
    <scope>NUCLEOTIDE SEQUENCE [LARGE SCALE GENOMIC DNA]</scope>
</reference>
<accession>A0A803P3Q3</accession>
<dbReference type="PANTHER" id="PTHR33116">
    <property type="entry name" value="REVERSE TRANSCRIPTASE ZINC-BINDING DOMAIN-CONTAINING PROTEIN-RELATED-RELATED"/>
    <property type="match status" value="1"/>
</dbReference>
<feature type="domain" description="Reverse transcriptase zinc-binding" evidence="2">
    <location>
        <begin position="738"/>
        <end position="828"/>
    </location>
</feature>
<dbReference type="Pfam" id="PF13966">
    <property type="entry name" value="zf-RVT"/>
    <property type="match status" value="1"/>
</dbReference>
<dbReference type="Proteomes" id="UP000596661">
    <property type="component" value="Chromosome 3"/>
</dbReference>
<dbReference type="InterPro" id="IPR036691">
    <property type="entry name" value="Endo/exonu/phosph_ase_sf"/>
</dbReference>
<protein>
    <recommendedName>
        <fullName evidence="2">Reverse transcriptase zinc-binding domain-containing protein</fullName>
    </recommendedName>
</protein>
<evidence type="ECO:0000313" key="3">
    <source>
        <dbReference type="EnsemblPlants" id="cds.evm.model.03.1036"/>
    </source>
</evidence>
<evidence type="ECO:0000256" key="1">
    <source>
        <dbReference type="SAM" id="MobiDB-lite"/>
    </source>
</evidence>
<evidence type="ECO:0000259" key="2">
    <source>
        <dbReference type="Pfam" id="PF13966"/>
    </source>
</evidence>
<name>A0A803P3Q3_CANSA</name>
<dbReference type="PANTHER" id="PTHR33116:SF86">
    <property type="entry name" value="REVERSE TRANSCRIPTASE DOMAIN-CONTAINING PROTEIN"/>
    <property type="match status" value="1"/>
</dbReference>
<reference evidence="3" key="2">
    <citation type="submission" date="2021-03" db="UniProtKB">
        <authorList>
            <consortium name="EnsemblPlants"/>
        </authorList>
    </citation>
    <scope>IDENTIFICATION</scope>
</reference>